<reference evidence="1 2" key="1">
    <citation type="submission" date="2023-04" db="EMBL/GenBank/DDBJ databases">
        <title>Forest soil microbial communities from Buena Vista Peninsula, Colon Province, Panama.</title>
        <authorList>
            <person name="Bouskill N."/>
        </authorList>
    </citation>
    <scope>NUCLEOTIDE SEQUENCE [LARGE SCALE GENOMIC DNA]</scope>
    <source>
        <strain evidence="1 2">AC80</strain>
    </source>
</reference>
<dbReference type="Proteomes" id="UP001160130">
    <property type="component" value="Unassembled WGS sequence"/>
</dbReference>
<protein>
    <submittedName>
        <fullName evidence="1">Uncharacterized protein</fullName>
    </submittedName>
</protein>
<dbReference type="EMBL" id="JARXVE010000013">
    <property type="protein sequence ID" value="MDH6198979.1"/>
    <property type="molecule type" value="Genomic_DNA"/>
</dbReference>
<organism evidence="1 2">
    <name type="scientific">Mycolicibacterium frederiksbergense</name>
    <dbReference type="NCBI Taxonomy" id="117567"/>
    <lineage>
        <taxon>Bacteria</taxon>
        <taxon>Bacillati</taxon>
        <taxon>Actinomycetota</taxon>
        <taxon>Actinomycetes</taxon>
        <taxon>Mycobacteriales</taxon>
        <taxon>Mycobacteriaceae</taxon>
        <taxon>Mycolicibacterium</taxon>
    </lineage>
</organism>
<proteinExistence type="predicted"/>
<evidence type="ECO:0000313" key="2">
    <source>
        <dbReference type="Proteomes" id="UP001160130"/>
    </source>
</evidence>
<evidence type="ECO:0000313" key="1">
    <source>
        <dbReference type="EMBL" id="MDH6198979.1"/>
    </source>
</evidence>
<keyword evidence="2" id="KW-1185">Reference proteome</keyword>
<sequence length="87" mass="9866">MSKVTTASAKQETRQPVLITEHEVLFNTAAALRSPARRGVIARMSGAVTSVVGQWRTHADHRTANRHYPARLIYLERSLMLREIDRL</sequence>
<accession>A0ABT6L7U9</accession>
<dbReference type="RefSeq" id="WP_280835535.1">
    <property type="nucleotide sequence ID" value="NZ_JARXVE010000013.1"/>
</dbReference>
<name>A0ABT6L7U9_9MYCO</name>
<comment type="caution">
    <text evidence="1">The sequence shown here is derived from an EMBL/GenBank/DDBJ whole genome shotgun (WGS) entry which is preliminary data.</text>
</comment>
<gene>
    <name evidence="1" type="ORF">M2272_005643</name>
</gene>